<dbReference type="EMBL" id="SPHZ02000001">
    <property type="protein sequence ID" value="KAF0935370.1"/>
    <property type="molecule type" value="Genomic_DNA"/>
</dbReference>
<reference evidence="1 2" key="1">
    <citation type="submission" date="2019-11" db="EMBL/GenBank/DDBJ databases">
        <title>Whole genome sequence of Oryza granulata.</title>
        <authorList>
            <person name="Li W."/>
        </authorList>
    </citation>
    <scope>NUCLEOTIDE SEQUENCE [LARGE SCALE GENOMIC DNA]</scope>
    <source>
        <strain evidence="2">cv. Menghai</strain>
        <tissue evidence="1">Leaf</tissue>
    </source>
</reference>
<dbReference type="Proteomes" id="UP000479710">
    <property type="component" value="Unassembled WGS sequence"/>
</dbReference>
<keyword evidence="2" id="KW-1185">Reference proteome</keyword>
<gene>
    <name evidence="1" type="ORF">E2562_032456</name>
</gene>
<organism evidence="1 2">
    <name type="scientific">Oryza meyeriana var. granulata</name>
    <dbReference type="NCBI Taxonomy" id="110450"/>
    <lineage>
        <taxon>Eukaryota</taxon>
        <taxon>Viridiplantae</taxon>
        <taxon>Streptophyta</taxon>
        <taxon>Embryophyta</taxon>
        <taxon>Tracheophyta</taxon>
        <taxon>Spermatophyta</taxon>
        <taxon>Magnoliopsida</taxon>
        <taxon>Liliopsida</taxon>
        <taxon>Poales</taxon>
        <taxon>Poaceae</taxon>
        <taxon>BOP clade</taxon>
        <taxon>Oryzoideae</taxon>
        <taxon>Oryzeae</taxon>
        <taxon>Oryzinae</taxon>
        <taxon>Oryza</taxon>
        <taxon>Oryza meyeriana</taxon>
    </lineage>
</organism>
<comment type="caution">
    <text evidence="1">The sequence shown here is derived from an EMBL/GenBank/DDBJ whole genome shotgun (WGS) entry which is preliminary data.</text>
</comment>
<evidence type="ECO:0000313" key="2">
    <source>
        <dbReference type="Proteomes" id="UP000479710"/>
    </source>
</evidence>
<proteinExistence type="predicted"/>
<accession>A0A6G1FEL4</accession>
<dbReference type="AlphaFoldDB" id="A0A6G1FEL4"/>
<sequence>MWLITMVCDDYEDENDPSDDLADAHAKFVDATWEKSVHFSDDVHHGAFPDRYPIFLYSASWTPDPTWLRF</sequence>
<protein>
    <submittedName>
        <fullName evidence="1">Uncharacterized protein</fullName>
    </submittedName>
</protein>
<name>A0A6G1FEL4_9ORYZ</name>
<evidence type="ECO:0000313" key="1">
    <source>
        <dbReference type="EMBL" id="KAF0935370.1"/>
    </source>
</evidence>